<dbReference type="Pfam" id="PF05275">
    <property type="entry name" value="CopB"/>
    <property type="match status" value="1"/>
</dbReference>
<accession>A0A7G6VYL4</accession>
<evidence type="ECO:0000256" key="1">
    <source>
        <dbReference type="SAM" id="MobiDB-lite"/>
    </source>
</evidence>
<evidence type="ECO:0000313" key="4">
    <source>
        <dbReference type="Proteomes" id="UP000515297"/>
    </source>
</evidence>
<organism evidence="3 4">
    <name type="scientific">Croceicoccus marinus</name>
    <dbReference type="NCBI Taxonomy" id="450378"/>
    <lineage>
        <taxon>Bacteria</taxon>
        <taxon>Pseudomonadati</taxon>
        <taxon>Pseudomonadota</taxon>
        <taxon>Alphaproteobacteria</taxon>
        <taxon>Sphingomonadales</taxon>
        <taxon>Erythrobacteraceae</taxon>
        <taxon>Croceicoccus</taxon>
    </lineage>
</organism>
<keyword evidence="2" id="KW-0732">Signal</keyword>
<feature type="chain" id="PRO_5028995049" evidence="2">
    <location>
        <begin position="23"/>
        <end position="372"/>
    </location>
</feature>
<name>A0A7G6VYL4_9SPHN</name>
<keyword evidence="3" id="KW-0614">Plasmid</keyword>
<dbReference type="Proteomes" id="UP000515297">
    <property type="component" value="Plasmid plas1"/>
</dbReference>
<feature type="region of interest" description="Disordered" evidence="1">
    <location>
        <begin position="77"/>
        <end position="105"/>
    </location>
</feature>
<dbReference type="EMBL" id="CP060053">
    <property type="protein sequence ID" value="QNE06829.1"/>
    <property type="molecule type" value="Genomic_DNA"/>
</dbReference>
<gene>
    <name evidence="3" type="ORF">H4O24_17265</name>
</gene>
<feature type="signal peptide" evidence="2">
    <location>
        <begin position="1"/>
        <end position="22"/>
    </location>
</feature>
<protein>
    <submittedName>
        <fullName evidence="3">Copper resistance protein B</fullName>
    </submittedName>
</protein>
<dbReference type="GO" id="GO:0006878">
    <property type="term" value="P:intracellular copper ion homeostasis"/>
    <property type="evidence" value="ECO:0007669"/>
    <property type="project" value="InterPro"/>
</dbReference>
<sequence length="372" mass="39298">MISLHRLPLLAAVAFASAPVLAQDQAAAPKQPAPAETTCAPEHAAMGHCTLPAEQAAPAQAQPGSQAASACTPEHAAMGHCTAPRPSPATKSEPAGPTQPACSPEHAAMGHCTPAATMGAEGTDLAAGSGTAPPVPTDYAADAIYGPSAMASGRHHLSLHHGGQNFFMAILNIAEVKVKNGRDAYEWGGEAWYGGDINRLVVKTEGEGEFGAGVESAEVQALYSRAIGPYFDLQAGVRYDFEPDPSRVYATIGFEGLAPGFFDVEGALFLSDRGELMGRLEGYYDQRITQQLILQPRAELNFAAQNSEDIGVGAGLTDAEIGVRLRYDIAREFAPYIGVQYERAFDGTRDFLRAEGEATGGWNFLGGIRFWF</sequence>
<dbReference type="GO" id="GO:0009279">
    <property type="term" value="C:cell outer membrane"/>
    <property type="evidence" value="ECO:0007669"/>
    <property type="project" value="InterPro"/>
</dbReference>
<proteinExistence type="predicted"/>
<dbReference type="InterPro" id="IPR007939">
    <property type="entry name" value="Cu-R_B_prcur"/>
</dbReference>
<dbReference type="GO" id="GO:0005507">
    <property type="term" value="F:copper ion binding"/>
    <property type="evidence" value="ECO:0007669"/>
    <property type="project" value="InterPro"/>
</dbReference>
<geneLocation type="plasmid" evidence="3 4">
    <name>plas1</name>
</geneLocation>
<reference evidence="3 4" key="1">
    <citation type="submission" date="2020-08" db="EMBL/GenBank/DDBJ databases">
        <authorList>
            <person name="Liu G."/>
            <person name="Sun C."/>
        </authorList>
    </citation>
    <scope>NUCLEOTIDE SEQUENCE [LARGE SCALE GENOMIC DNA]</scope>
    <source>
        <strain evidence="3 4">OT19</strain>
        <plasmid evidence="3 4">plas1</plasmid>
    </source>
</reference>
<dbReference type="AlphaFoldDB" id="A0A7G6VYL4"/>
<evidence type="ECO:0000313" key="3">
    <source>
        <dbReference type="EMBL" id="QNE06829.1"/>
    </source>
</evidence>
<evidence type="ECO:0000256" key="2">
    <source>
        <dbReference type="SAM" id="SignalP"/>
    </source>
</evidence>